<dbReference type="AlphaFoldDB" id="A0A0A9H826"/>
<organism evidence="1">
    <name type="scientific">Arundo donax</name>
    <name type="common">Giant reed</name>
    <name type="synonym">Donax arundinaceus</name>
    <dbReference type="NCBI Taxonomy" id="35708"/>
    <lineage>
        <taxon>Eukaryota</taxon>
        <taxon>Viridiplantae</taxon>
        <taxon>Streptophyta</taxon>
        <taxon>Embryophyta</taxon>
        <taxon>Tracheophyta</taxon>
        <taxon>Spermatophyta</taxon>
        <taxon>Magnoliopsida</taxon>
        <taxon>Liliopsida</taxon>
        <taxon>Poales</taxon>
        <taxon>Poaceae</taxon>
        <taxon>PACMAD clade</taxon>
        <taxon>Arundinoideae</taxon>
        <taxon>Arundineae</taxon>
        <taxon>Arundo</taxon>
    </lineage>
</organism>
<dbReference type="EMBL" id="GBRH01168863">
    <property type="protein sequence ID" value="JAE29033.1"/>
    <property type="molecule type" value="Transcribed_RNA"/>
</dbReference>
<protein>
    <submittedName>
        <fullName evidence="1">Uncharacterized protein</fullName>
    </submittedName>
</protein>
<evidence type="ECO:0000313" key="1">
    <source>
        <dbReference type="EMBL" id="JAE29033.1"/>
    </source>
</evidence>
<accession>A0A0A9H826</accession>
<reference evidence="1" key="1">
    <citation type="submission" date="2014-09" db="EMBL/GenBank/DDBJ databases">
        <authorList>
            <person name="Magalhaes I.L.F."/>
            <person name="Oliveira U."/>
            <person name="Santos F.R."/>
            <person name="Vidigal T.H.D.A."/>
            <person name="Brescovit A.D."/>
            <person name="Santos A.J."/>
        </authorList>
    </citation>
    <scope>NUCLEOTIDE SEQUENCE</scope>
    <source>
        <tissue evidence="1">Shoot tissue taken approximately 20 cm above the soil surface</tissue>
    </source>
</reference>
<name>A0A0A9H826_ARUDO</name>
<reference evidence="1" key="2">
    <citation type="journal article" date="2015" name="Data Brief">
        <title>Shoot transcriptome of the giant reed, Arundo donax.</title>
        <authorList>
            <person name="Barrero R.A."/>
            <person name="Guerrero F.D."/>
            <person name="Moolhuijzen P."/>
            <person name="Goolsby J.A."/>
            <person name="Tidwell J."/>
            <person name="Bellgard S.E."/>
            <person name="Bellgard M.I."/>
        </authorList>
    </citation>
    <scope>NUCLEOTIDE SEQUENCE</scope>
    <source>
        <tissue evidence="1">Shoot tissue taken approximately 20 cm above the soil surface</tissue>
    </source>
</reference>
<sequence>MVFWITLFCYPWVSCFLNLVLVSSVRTVFKLGTCIQCQNSSL</sequence>
<proteinExistence type="predicted"/>